<dbReference type="Pfam" id="PF02321">
    <property type="entry name" value="OEP"/>
    <property type="match status" value="2"/>
</dbReference>
<sequence>MQSLNRQGCIAAIVMFVTSVTCLSGCRFYNGFLKPVGPDYCPPATPIAAQWIDQTNPAVISDSQGVDDDAWWHVFNDQMLAQLVDSARQQNLTLRIAYNRVVQARYQRQIAASRLFPQHQQIRGDYSRDQISTTTIPQSLDPPGFLPRSFDSWSTGFDASWEIDVWGKYRRNLQAADAELAASGDDYHDVLVTLIAETAATYIEIRTLQERLALTAANVETQQKSLDLARRRLEGGVATGLDVDQAQANLSATQASVYSLRTQLRQAVISLCILQGIPPTDLLPELGSAPIPMAPREVAVGIPAELLRRRPDVRAAERQAAAESARIGIAAAEMFPSFAISGSIGVASEELVDLFGASSVTGGVGPGFQWNVLNYGRLLARVDGQTARFREAVLNYQETALQANADVENSLVAFLNSQQQEVQLHDAVEATRQAVTTANQEYQGGTADFNRVFVMERLLVAQENQLAEVRGDVATNLVSVYKAIGGGWQVDWRNYLPMIEIDNFPVEMIEEPVFIESLPLTQLTGRSPPPPVERHDR</sequence>
<dbReference type="Gene3D" id="1.20.1600.10">
    <property type="entry name" value="Outer membrane efflux proteins (OEP)"/>
    <property type="match status" value="1"/>
</dbReference>
<proteinExistence type="inferred from homology"/>
<gene>
    <name evidence="3" type="primary">oprM</name>
    <name evidence="3" type="ORF">Poly21_42330</name>
</gene>
<dbReference type="AlphaFoldDB" id="A0A5C6C1E9"/>
<reference evidence="3 4" key="1">
    <citation type="journal article" date="2020" name="Antonie Van Leeuwenhoek">
        <title>Rhodopirellula heiligendammensis sp. nov., Rhodopirellula pilleata sp. nov., and Rhodopirellula solitaria sp. nov. isolated from natural or artificial marine surfaces in Northern Germany and California, USA, and emended description of the genus Rhodopirellula.</title>
        <authorList>
            <person name="Kallscheuer N."/>
            <person name="Wiegand S."/>
            <person name="Jogler M."/>
            <person name="Boedeker C."/>
            <person name="Peeters S.H."/>
            <person name="Rast P."/>
            <person name="Heuer A."/>
            <person name="Jetten M.S.M."/>
            <person name="Rohde M."/>
            <person name="Jogler C."/>
        </authorList>
    </citation>
    <scope>NUCLEOTIDE SEQUENCE [LARGE SCALE GENOMIC DNA]</scope>
    <source>
        <strain evidence="3 4">Poly21</strain>
    </source>
</reference>
<protein>
    <submittedName>
        <fullName evidence="3">Outer membrane protein OprM</fullName>
    </submittedName>
</protein>
<dbReference type="GO" id="GO:0015562">
    <property type="term" value="F:efflux transmembrane transporter activity"/>
    <property type="evidence" value="ECO:0007669"/>
    <property type="project" value="InterPro"/>
</dbReference>
<dbReference type="Gene3D" id="2.20.200.10">
    <property type="entry name" value="Outer membrane efflux proteins (OEP)"/>
    <property type="match status" value="1"/>
</dbReference>
<accession>A0A5C6C1E9</accession>
<comment type="subcellular location">
    <subcellularLocation>
        <location evidence="2">Cell membrane</location>
        <topology evidence="2">Lipid-anchor</topology>
    </subcellularLocation>
</comment>
<dbReference type="GO" id="GO:0005886">
    <property type="term" value="C:plasma membrane"/>
    <property type="evidence" value="ECO:0007669"/>
    <property type="project" value="UniProtKB-SubCell"/>
</dbReference>
<dbReference type="NCBIfam" id="TIGR01845">
    <property type="entry name" value="outer_NodT"/>
    <property type="match status" value="1"/>
</dbReference>
<dbReference type="InterPro" id="IPR010131">
    <property type="entry name" value="MdtP/NodT-like"/>
</dbReference>
<evidence type="ECO:0000256" key="2">
    <source>
        <dbReference type="RuleBase" id="RU362097"/>
    </source>
</evidence>
<evidence type="ECO:0000256" key="1">
    <source>
        <dbReference type="ARBA" id="ARBA00007613"/>
    </source>
</evidence>
<dbReference type="PANTHER" id="PTHR30203">
    <property type="entry name" value="OUTER MEMBRANE CATION EFFLUX PROTEIN"/>
    <property type="match status" value="1"/>
</dbReference>
<comment type="similarity">
    <text evidence="1 2">Belongs to the outer membrane factor (OMF) (TC 1.B.17) family.</text>
</comment>
<dbReference type="Proteomes" id="UP000319908">
    <property type="component" value="Unassembled WGS sequence"/>
</dbReference>
<dbReference type="SUPFAM" id="SSF56954">
    <property type="entry name" value="Outer membrane efflux proteins (OEP)"/>
    <property type="match status" value="1"/>
</dbReference>
<keyword evidence="4" id="KW-1185">Reference proteome</keyword>
<keyword evidence="2" id="KW-0449">Lipoprotein</keyword>
<keyword evidence="2" id="KW-0812">Transmembrane</keyword>
<name>A0A5C6C1E9_9BACT</name>
<dbReference type="OrthoDB" id="9783163at2"/>
<keyword evidence="2" id="KW-0472">Membrane</keyword>
<evidence type="ECO:0000313" key="3">
    <source>
        <dbReference type="EMBL" id="TWU17024.1"/>
    </source>
</evidence>
<dbReference type="EMBL" id="SJPU01000002">
    <property type="protein sequence ID" value="TWU17024.1"/>
    <property type="molecule type" value="Genomic_DNA"/>
</dbReference>
<evidence type="ECO:0000313" key="4">
    <source>
        <dbReference type="Proteomes" id="UP000319908"/>
    </source>
</evidence>
<dbReference type="RefSeq" id="WP_146408538.1">
    <property type="nucleotide sequence ID" value="NZ_SJPU01000002.1"/>
</dbReference>
<comment type="caution">
    <text evidence="3">The sequence shown here is derived from an EMBL/GenBank/DDBJ whole genome shotgun (WGS) entry which is preliminary data.</text>
</comment>
<keyword evidence="2" id="KW-0564">Palmitate</keyword>
<dbReference type="InterPro" id="IPR003423">
    <property type="entry name" value="OMP_efflux"/>
</dbReference>
<keyword evidence="2" id="KW-1134">Transmembrane beta strand</keyword>
<organism evidence="3 4">
    <name type="scientific">Allorhodopirellula heiligendammensis</name>
    <dbReference type="NCBI Taxonomy" id="2714739"/>
    <lineage>
        <taxon>Bacteria</taxon>
        <taxon>Pseudomonadati</taxon>
        <taxon>Planctomycetota</taxon>
        <taxon>Planctomycetia</taxon>
        <taxon>Pirellulales</taxon>
        <taxon>Pirellulaceae</taxon>
        <taxon>Allorhodopirellula</taxon>
    </lineage>
</organism>